<comment type="caution">
    <text evidence="4">The sequence shown here is derived from an EMBL/GenBank/DDBJ whole genome shotgun (WGS) entry which is preliminary data.</text>
</comment>
<accession>A0A560WDE1</accession>
<dbReference type="AlphaFoldDB" id="A0A560WDE1"/>
<dbReference type="GO" id="GO:0016757">
    <property type="term" value="F:glycosyltransferase activity"/>
    <property type="evidence" value="ECO:0007669"/>
    <property type="project" value="UniProtKB-KW"/>
</dbReference>
<dbReference type="OrthoDB" id="5142720at2"/>
<protein>
    <submittedName>
        <fullName evidence="4">Glycosyltransferase involved in cell wall biosynthesis</fullName>
    </submittedName>
</protein>
<name>A0A560WDE1_9MICO</name>
<evidence type="ECO:0000313" key="4">
    <source>
        <dbReference type="EMBL" id="TWD15495.1"/>
    </source>
</evidence>
<dbReference type="RefSeq" id="WP_144856241.1">
    <property type="nucleotide sequence ID" value="NZ_BAAAYT010000007.1"/>
</dbReference>
<proteinExistence type="predicted"/>
<sequence length="369" mass="40141">MVDVHWVSNETPDRFGQGGQRRQFFQIEALTRAGHEVRVVTLSGPQDDTSVRDVAADVHRVPRLEARGRVPLPWRRQAVQRRLAHWGDVVVVAHGESWERFAWALPEGVPTVVDLHNVFSRWSRSTAEDDRWRDLERRIRESADLVTVTSGREAGAVPGGPAPVLVVENGIDPAEWPVDPLPAATPVVKLFGNWSWAPNTAGLSWFAREVWPHVHAATGARCEVAGSGVDPEVASTPGLVAHGRVDDLQGFLSDAWALAIPLPESVGSPVKYAEALAVGAPVITTEQGAPGHRDLPVISDDVSVWISTLTTWLDESLVPAVLAPDERQAQLDDLSWSAALVGLERWVTHRRCGPEPGDEAAGPPRTLAP</sequence>
<evidence type="ECO:0000313" key="5">
    <source>
        <dbReference type="Proteomes" id="UP000315628"/>
    </source>
</evidence>
<reference evidence="4 5" key="1">
    <citation type="submission" date="2019-06" db="EMBL/GenBank/DDBJ databases">
        <title>Sequencing the genomes of 1000 actinobacteria strains.</title>
        <authorList>
            <person name="Klenk H.-P."/>
        </authorList>
    </citation>
    <scope>NUCLEOTIDE SEQUENCE [LARGE SCALE GENOMIC DNA]</scope>
    <source>
        <strain evidence="4 5">DSM 18935</strain>
    </source>
</reference>
<gene>
    <name evidence="4" type="ORF">FB557_1005</name>
</gene>
<keyword evidence="5" id="KW-1185">Reference proteome</keyword>
<dbReference type="Pfam" id="PF13692">
    <property type="entry name" value="Glyco_trans_1_4"/>
    <property type="match status" value="1"/>
</dbReference>
<dbReference type="EMBL" id="VIUW01000002">
    <property type="protein sequence ID" value="TWD15495.1"/>
    <property type="molecule type" value="Genomic_DNA"/>
</dbReference>
<organism evidence="4 5">
    <name type="scientific">Marihabitans asiaticum</name>
    <dbReference type="NCBI Taxonomy" id="415218"/>
    <lineage>
        <taxon>Bacteria</taxon>
        <taxon>Bacillati</taxon>
        <taxon>Actinomycetota</taxon>
        <taxon>Actinomycetes</taxon>
        <taxon>Micrococcales</taxon>
        <taxon>Intrasporangiaceae</taxon>
        <taxon>Marihabitans</taxon>
    </lineage>
</organism>
<dbReference type="InterPro" id="IPR028098">
    <property type="entry name" value="Glyco_trans_4-like_N"/>
</dbReference>
<dbReference type="Proteomes" id="UP000315628">
    <property type="component" value="Unassembled WGS sequence"/>
</dbReference>
<keyword evidence="2 4" id="KW-0808">Transferase</keyword>
<dbReference type="Pfam" id="PF13439">
    <property type="entry name" value="Glyco_transf_4"/>
    <property type="match status" value="1"/>
</dbReference>
<evidence type="ECO:0000256" key="1">
    <source>
        <dbReference type="ARBA" id="ARBA00022676"/>
    </source>
</evidence>
<evidence type="ECO:0000259" key="3">
    <source>
        <dbReference type="Pfam" id="PF13439"/>
    </source>
</evidence>
<keyword evidence="1" id="KW-0328">Glycosyltransferase</keyword>
<dbReference type="Gene3D" id="3.40.50.2000">
    <property type="entry name" value="Glycogen Phosphorylase B"/>
    <property type="match status" value="2"/>
</dbReference>
<feature type="domain" description="Glycosyltransferase subfamily 4-like N-terminal" evidence="3">
    <location>
        <begin position="27"/>
        <end position="174"/>
    </location>
</feature>
<evidence type="ECO:0000256" key="2">
    <source>
        <dbReference type="ARBA" id="ARBA00022679"/>
    </source>
</evidence>
<dbReference type="SUPFAM" id="SSF53756">
    <property type="entry name" value="UDP-Glycosyltransferase/glycogen phosphorylase"/>
    <property type="match status" value="1"/>
</dbReference>